<feature type="transmembrane region" description="Helical" evidence="1">
    <location>
        <begin position="38"/>
        <end position="58"/>
    </location>
</feature>
<dbReference type="AlphaFoldDB" id="A0A448GUT2"/>
<evidence type="ECO:0000256" key="1">
    <source>
        <dbReference type="SAM" id="Phobius"/>
    </source>
</evidence>
<keyword evidence="1" id="KW-1133">Transmembrane helix</keyword>
<name>A0A448GUT2_9GAMM</name>
<dbReference type="SUPFAM" id="SSF103473">
    <property type="entry name" value="MFS general substrate transporter"/>
    <property type="match status" value="1"/>
</dbReference>
<keyword evidence="1" id="KW-0472">Membrane</keyword>
<dbReference type="InterPro" id="IPR036259">
    <property type="entry name" value="MFS_trans_sf"/>
</dbReference>
<reference evidence="2 3" key="1">
    <citation type="submission" date="2018-12" db="EMBL/GenBank/DDBJ databases">
        <authorList>
            <consortium name="Pathogen Informatics"/>
        </authorList>
    </citation>
    <scope>NUCLEOTIDE SEQUENCE [LARGE SCALE GENOMIC DNA]</scope>
    <source>
        <strain evidence="2 3">NCTC10297</strain>
    </source>
</reference>
<gene>
    <name evidence="2" type="ORF">NCTC10297_00422</name>
</gene>
<dbReference type="Gene3D" id="1.20.1250.20">
    <property type="entry name" value="MFS general substrate transporter like domains"/>
    <property type="match status" value="1"/>
</dbReference>
<accession>A0A448GUT2</accession>
<evidence type="ECO:0000313" key="3">
    <source>
        <dbReference type="Proteomes" id="UP000274100"/>
    </source>
</evidence>
<dbReference type="Proteomes" id="UP000274100">
    <property type="component" value="Chromosome"/>
</dbReference>
<feature type="transmembrane region" description="Helical" evidence="1">
    <location>
        <begin position="99"/>
        <end position="118"/>
    </location>
</feature>
<sequence length="271" mass="29041">MNNKHIILLFLSLLLGSFGDEAVQIIFALQLGDAERVYLTSALLLLGMLGGLCANVIYSRLAARFSARQLILFALFAQAVLVMVAATTALPAVYLTVSLMLGFLGGLLWSAVLILIPVMSTDDKPLEQINKYAHSIRNMGFMAGPMLGGTFSYLFDVGRALLWVAVATSLSGMVIWLAMCGLARLPRPDSTPAINGLKSIGLLLQNKQILTAIAPTERYGGVYLGTIGTTDCISDRCGTTKWCGVRYIFIGDQSCFGTLSTDIGTNSDKDG</sequence>
<dbReference type="EMBL" id="LR134343">
    <property type="protein sequence ID" value="VEG12495.1"/>
    <property type="molecule type" value="Genomic_DNA"/>
</dbReference>
<proteinExistence type="predicted"/>
<dbReference type="RefSeq" id="WP_126329746.1">
    <property type="nucleotide sequence ID" value="NZ_LR134343.1"/>
</dbReference>
<evidence type="ECO:0000313" key="2">
    <source>
        <dbReference type="EMBL" id="VEG12495.1"/>
    </source>
</evidence>
<feature type="transmembrane region" description="Helical" evidence="1">
    <location>
        <begin position="161"/>
        <end position="183"/>
    </location>
</feature>
<organism evidence="2 3">
    <name type="scientific">Moraxella cuniculi</name>
    <dbReference type="NCBI Taxonomy" id="34061"/>
    <lineage>
        <taxon>Bacteria</taxon>
        <taxon>Pseudomonadati</taxon>
        <taxon>Pseudomonadota</taxon>
        <taxon>Gammaproteobacteria</taxon>
        <taxon>Moraxellales</taxon>
        <taxon>Moraxellaceae</taxon>
        <taxon>Moraxella</taxon>
    </lineage>
</organism>
<dbReference type="KEGG" id="mcun:NCTC10297_00422"/>
<feature type="transmembrane region" description="Helical" evidence="1">
    <location>
        <begin position="70"/>
        <end position="93"/>
    </location>
</feature>
<feature type="transmembrane region" description="Helical" evidence="1">
    <location>
        <begin position="139"/>
        <end position="155"/>
    </location>
</feature>
<protein>
    <submittedName>
        <fullName evidence="2">Multidrug resistance protein</fullName>
    </submittedName>
</protein>
<keyword evidence="1" id="KW-0812">Transmembrane</keyword>